<protein>
    <submittedName>
        <fullName evidence="10">Pilus assembly protein PilZ</fullName>
    </submittedName>
</protein>
<dbReference type="Gene3D" id="2.30.30.830">
    <property type="match status" value="1"/>
</dbReference>
<evidence type="ECO:0000313" key="11">
    <source>
        <dbReference type="Proteomes" id="UP000276985"/>
    </source>
</evidence>
<feature type="domain" description="Type II secretion system protein GspC N-terminal" evidence="9">
    <location>
        <begin position="37"/>
        <end position="162"/>
    </location>
</feature>
<keyword evidence="5" id="KW-0812">Transmembrane</keyword>
<evidence type="ECO:0000313" key="10">
    <source>
        <dbReference type="EMBL" id="RTS43189.1"/>
    </source>
</evidence>
<keyword evidence="6" id="KW-0653">Protein transport</keyword>
<keyword evidence="7" id="KW-1133">Transmembrane helix</keyword>
<dbReference type="InterPro" id="IPR024961">
    <property type="entry name" value="T2SS_GspC_N"/>
</dbReference>
<sequence length="175" mass="18466">MQHARLPEPVCCMSRHFPSFPIAPRGLSGQVPAALCVLLLALLSASLASQARALRHELGALPAALPVAPARASVPASRAALARLFGAAPPPRGAPAGERLQLRLLACFLALRADRSAALIAVAGRSQRFLAGAEVRPGTVLLAVYRDHVVLRDQGHEERLYFPKAGRAEATHATL</sequence>
<evidence type="ECO:0000256" key="2">
    <source>
        <dbReference type="ARBA" id="ARBA00022448"/>
    </source>
</evidence>
<comment type="subcellular location">
    <subcellularLocation>
        <location evidence="1">Cell inner membrane</location>
    </subcellularLocation>
</comment>
<evidence type="ECO:0000256" key="3">
    <source>
        <dbReference type="ARBA" id="ARBA00022475"/>
    </source>
</evidence>
<dbReference type="GO" id="GO:0005886">
    <property type="term" value="C:plasma membrane"/>
    <property type="evidence" value="ECO:0007669"/>
    <property type="project" value="UniProtKB-SubCell"/>
</dbReference>
<accession>A0ABD7JZT2</accession>
<evidence type="ECO:0000256" key="5">
    <source>
        <dbReference type="ARBA" id="ARBA00022692"/>
    </source>
</evidence>
<evidence type="ECO:0000256" key="4">
    <source>
        <dbReference type="ARBA" id="ARBA00022519"/>
    </source>
</evidence>
<keyword evidence="3" id="KW-1003">Cell membrane</keyword>
<evidence type="ECO:0000256" key="8">
    <source>
        <dbReference type="ARBA" id="ARBA00023136"/>
    </source>
</evidence>
<evidence type="ECO:0000256" key="1">
    <source>
        <dbReference type="ARBA" id="ARBA00004533"/>
    </source>
</evidence>
<dbReference type="Proteomes" id="UP000276985">
    <property type="component" value="Unassembled WGS sequence"/>
</dbReference>
<evidence type="ECO:0000259" key="9">
    <source>
        <dbReference type="Pfam" id="PF11356"/>
    </source>
</evidence>
<dbReference type="RefSeq" id="WP_033997216.1">
    <property type="nucleotide sequence ID" value="NZ_JAOYTE010000003.1"/>
</dbReference>
<gene>
    <name evidence="10" type="ORF">DY940_21700</name>
</gene>
<keyword evidence="2" id="KW-0813">Transport</keyword>
<organism evidence="10 11">
    <name type="scientific">Pseudomonas aeruginosa</name>
    <dbReference type="NCBI Taxonomy" id="287"/>
    <lineage>
        <taxon>Bacteria</taxon>
        <taxon>Pseudomonadati</taxon>
        <taxon>Pseudomonadota</taxon>
        <taxon>Gammaproteobacteria</taxon>
        <taxon>Pseudomonadales</taxon>
        <taxon>Pseudomonadaceae</taxon>
        <taxon>Pseudomonas</taxon>
    </lineage>
</organism>
<evidence type="ECO:0000256" key="6">
    <source>
        <dbReference type="ARBA" id="ARBA00022927"/>
    </source>
</evidence>
<dbReference type="AlphaFoldDB" id="A0ABD7JZT2"/>
<evidence type="ECO:0000256" key="7">
    <source>
        <dbReference type="ARBA" id="ARBA00022989"/>
    </source>
</evidence>
<keyword evidence="4" id="KW-0997">Cell inner membrane</keyword>
<keyword evidence="8" id="KW-0472">Membrane</keyword>
<reference evidence="10 11" key="1">
    <citation type="submission" date="2018-12" db="EMBL/GenBank/DDBJ databases">
        <title>Pseudomonas aeruginosa Diversity Panel.</title>
        <authorList>
            <person name="Snesrud E."/>
            <person name="Mcgann P."/>
        </authorList>
    </citation>
    <scope>NUCLEOTIDE SEQUENCE [LARGE SCALE GENOMIC DNA]</scope>
    <source>
        <strain evidence="10 11">MRSN6241</strain>
    </source>
</reference>
<name>A0ABD7JZT2_PSEAI</name>
<comment type="caution">
    <text evidence="10">The sequence shown here is derived from an EMBL/GenBank/DDBJ whole genome shotgun (WGS) entry which is preliminary data.</text>
</comment>
<dbReference type="EMBL" id="RXTL01000028">
    <property type="protein sequence ID" value="RTS43189.1"/>
    <property type="molecule type" value="Genomic_DNA"/>
</dbReference>
<dbReference type="GO" id="GO:0015031">
    <property type="term" value="P:protein transport"/>
    <property type="evidence" value="ECO:0007669"/>
    <property type="project" value="UniProtKB-KW"/>
</dbReference>
<dbReference type="Pfam" id="PF11356">
    <property type="entry name" value="T2SSC"/>
    <property type="match status" value="1"/>
</dbReference>
<proteinExistence type="predicted"/>